<dbReference type="InterPro" id="IPR051055">
    <property type="entry name" value="PIF1_helicase"/>
</dbReference>
<accession>A0A4P7NDS6</accession>
<dbReference type="GO" id="GO:0006281">
    <property type="term" value="P:DNA repair"/>
    <property type="evidence" value="ECO:0007669"/>
    <property type="project" value="UniProtKB-UniRule"/>
</dbReference>
<evidence type="ECO:0000256" key="12">
    <source>
        <dbReference type="ARBA" id="ARBA00023235"/>
    </source>
</evidence>
<sequence>MPASSAFVLLPPRGYATIYAATRCALHKKAFITRAGLNRISSLAMLSRANRDFEAKRPSDPVAPKPLLARQLFPSSSPVQPKPSENVVEQLRRGVPAHPVALSSRTPNVPSKTSHQRSSGINGIGPGNRQSFATLCHNTESFREEPHIISLLDDENVTQKSQPTSSVFIADGDLSDDDNLDLDFEQPSALPTVPAHTGVSRPAVSVTAQPGADAPPPSSLLSWSQSSPSHYVAPRLPSHDIQSKRKSEVVDYEPSVPVAKKRSLPKSWSRAKSPSEADRVGVSGYATPAVKSQSSKLPWDTTASAVKAQKKQLRDQLKRAPSTASHISLDDNENVVNDHVTATTKATKHSAVTLSNEQRHVKNLVCSRSQSVFFTGPAGTGKSVLMRAIIDELKKKWKKDPDRLAVTASTGLAACNIGGMTLHSFSGIGLGKEDVTTLVKKIRRNPKAKNRWLRTKTLIIDEISMVDGDLFDKLSQIGRIIRNNGKPWGGIQLVITGDFFQLPPVPDGADKREIKFAFEAATWNTSIDHTIGLTEVFRQKDPAFANMLNEMRLGRISEQTVANFKSLERELRFDDGLEVTELFPTRTEVERSNTRRLQALKSKPYHYDAQDSGDPNFRDKLLQNMMAPQKLELRKGAQVMLIKNMDETLVNGSLGTVVGFMSETAASLGGISSHGGLDGEEDSISEDVRKRIKAFGRELESNSTDNKEYPVVTFHGADGTPRSLLMVPEEWKSELPTGEVQASRKQVPLILAWALSIHKAQGQTLERVKVDLGKIFEKGQAYVALSRATSQEGLQVLKFDKAKVMAHPRVVQFYNKLYSVETALKAAGGTKSPSAPQPGAGASGSRPVASSRGAVTGWAMSASG</sequence>
<reference evidence="17 18" key="1">
    <citation type="journal article" date="2019" name="Mol. Biol. Evol.">
        <title>Blast fungal genomes show frequent chromosomal changes, gene gains and losses, and effector gene turnover.</title>
        <authorList>
            <person name="Gomez Luciano L.B."/>
            <person name="Jason Tsai I."/>
            <person name="Chuma I."/>
            <person name="Tosa Y."/>
            <person name="Chen Y.H."/>
            <person name="Li J.Y."/>
            <person name="Li M.Y."/>
            <person name="Jade Lu M.Y."/>
            <person name="Nakayashiki H."/>
            <person name="Li W.H."/>
        </authorList>
    </citation>
    <scope>NUCLEOTIDE SEQUENCE [LARGE SCALE GENOMIC DNA]</scope>
    <source>
        <strain evidence="17">MZ5-1-6</strain>
    </source>
</reference>
<dbReference type="CDD" id="cd18037">
    <property type="entry name" value="DEXSc_Pif1_like"/>
    <property type="match status" value="1"/>
</dbReference>
<keyword evidence="12 15" id="KW-0413">Isomerase</keyword>
<evidence type="ECO:0000256" key="9">
    <source>
        <dbReference type="ARBA" id="ARBA00023128"/>
    </source>
</evidence>
<dbReference type="GO" id="GO:0005524">
    <property type="term" value="F:ATP binding"/>
    <property type="evidence" value="ECO:0007669"/>
    <property type="project" value="UniProtKB-UniRule"/>
</dbReference>
<proteinExistence type="inferred from homology"/>
<dbReference type="GO" id="GO:0000723">
    <property type="term" value="P:telomere maintenance"/>
    <property type="evidence" value="ECO:0007669"/>
    <property type="project" value="InterPro"/>
</dbReference>
<dbReference type="Gene3D" id="3.40.50.300">
    <property type="entry name" value="P-loop containing nucleotide triphosphate hydrolases"/>
    <property type="match status" value="1"/>
</dbReference>
<dbReference type="GO" id="GO:0043139">
    <property type="term" value="F:5'-3' DNA helicase activity"/>
    <property type="evidence" value="ECO:0007669"/>
    <property type="project" value="UniProtKB-UniRule"/>
</dbReference>
<dbReference type="InterPro" id="IPR049163">
    <property type="entry name" value="Pif1-like_2B_dom"/>
</dbReference>
<dbReference type="Pfam" id="PF05970">
    <property type="entry name" value="PIF1"/>
    <property type="match status" value="1"/>
</dbReference>
<evidence type="ECO:0000256" key="2">
    <source>
        <dbReference type="ARBA" id="ARBA00004604"/>
    </source>
</evidence>
<dbReference type="CDD" id="cd18809">
    <property type="entry name" value="SF1_C_RecD"/>
    <property type="match status" value="1"/>
</dbReference>
<name>A0A4P7NDS6_PYROR</name>
<keyword evidence="3 15" id="KW-0547">Nucleotide-binding</keyword>
<feature type="region of interest" description="Disordered" evidence="16">
    <location>
        <begin position="97"/>
        <end position="127"/>
    </location>
</feature>
<dbReference type="AlphaFoldDB" id="A0A4P7NDS6"/>
<dbReference type="GO" id="GO:0003697">
    <property type="term" value="F:single-stranded DNA binding"/>
    <property type="evidence" value="ECO:0007669"/>
    <property type="project" value="UniProtKB-ARBA"/>
</dbReference>
<feature type="binding site" evidence="15">
    <location>
        <begin position="376"/>
        <end position="383"/>
    </location>
    <ligand>
        <name>ATP</name>
        <dbReference type="ChEBI" id="CHEBI:30616"/>
    </ligand>
</feature>
<comment type="catalytic activity">
    <reaction evidence="14 15">
        <text>ATP + H2O = ADP + phosphate + H(+)</text>
        <dbReference type="Rhea" id="RHEA:13065"/>
        <dbReference type="ChEBI" id="CHEBI:15377"/>
        <dbReference type="ChEBI" id="CHEBI:15378"/>
        <dbReference type="ChEBI" id="CHEBI:30616"/>
        <dbReference type="ChEBI" id="CHEBI:43474"/>
        <dbReference type="ChEBI" id="CHEBI:456216"/>
        <dbReference type="EC" id="5.6.2.3"/>
    </reaction>
</comment>
<evidence type="ECO:0000256" key="15">
    <source>
        <dbReference type="HAMAP-Rule" id="MF_03176"/>
    </source>
</evidence>
<dbReference type="HAMAP" id="MF_03176">
    <property type="entry name" value="PIF1"/>
    <property type="match status" value="1"/>
</dbReference>
<dbReference type="EMBL" id="CP034206">
    <property type="protein sequence ID" value="QBZ59580.1"/>
    <property type="molecule type" value="Genomic_DNA"/>
</dbReference>
<keyword evidence="11 15" id="KW-0234">DNA repair</keyword>
<dbReference type="GO" id="GO:0006310">
    <property type="term" value="P:DNA recombination"/>
    <property type="evidence" value="ECO:0007669"/>
    <property type="project" value="UniProtKB-UniRule"/>
</dbReference>
<keyword evidence="5 15" id="KW-0378">Hydrolase</keyword>
<keyword evidence="7 15" id="KW-0067">ATP-binding</keyword>
<evidence type="ECO:0000313" key="17">
    <source>
        <dbReference type="EMBL" id="QBZ59580.1"/>
    </source>
</evidence>
<dbReference type="SMART" id="SM00382">
    <property type="entry name" value="AAA"/>
    <property type="match status" value="1"/>
</dbReference>
<feature type="DNA-binding region" evidence="15">
    <location>
        <begin position="780"/>
        <end position="799"/>
    </location>
</feature>
<dbReference type="SUPFAM" id="SSF52540">
    <property type="entry name" value="P-loop containing nucleoside triphosphate hydrolases"/>
    <property type="match status" value="2"/>
</dbReference>
<keyword evidence="8 15" id="KW-0238">DNA-binding</keyword>
<evidence type="ECO:0000256" key="10">
    <source>
        <dbReference type="ARBA" id="ARBA00023172"/>
    </source>
</evidence>
<evidence type="ECO:0000256" key="1">
    <source>
        <dbReference type="ARBA" id="ARBA00001946"/>
    </source>
</evidence>
<organism evidence="17 18">
    <name type="scientific">Pyricularia oryzae</name>
    <name type="common">Rice blast fungus</name>
    <name type="synonym">Magnaporthe oryzae</name>
    <dbReference type="NCBI Taxonomy" id="318829"/>
    <lineage>
        <taxon>Eukaryota</taxon>
        <taxon>Fungi</taxon>
        <taxon>Dikarya</taxon>
        <taxon>Ascomycota</taxon>
        <taxon>Pezizomycotina</taxon>
        <taxon>Sordariomycetes</taxon>
        <taxon>Sordariomycetidae</taxon>
        <taxon>Magnaporthales</taxon>
        <taxon>Pyriculariaceae</taxon>
        <taxon>Pyricularia</taxon>
    </lineage>
</organism>
<comment type="subunit">
    <text evidence="15">Monomer.</text>
</comment>
<dbReference type="GO" id="GO:0016887">
    <property type="term" value="F:ATP hydrolysis activity"/>
    <property type="evidence" value="ECO:0007669"/>
    <property type="project" value="RHEA"/>
</dbReference>
<dbReference type="PANTHER" id="PTHR47642">
    <property type="entry name" value="ATP-DEPENDENT DNA HELICASE"/>
    <property type="match status" value="1"/>
</dbReference>
<dbReference type="GO" id="GO:0005739">
    <property type="term" value="C:mitochondrion"/>
    <property type="evidence" value="ECO:0007669"/>
    <property type="project" value="UniProtKB-SubCell"/>
</dbReference>
<evidence type="ECO:0000256" key="4">
    <source>
        <dbReference type="ARBA" id="ARBA00022763"/>
    </source>
</evidence>
<keyword evidence="6 15" id="KW-0347">Helicase</keyword>
<keyword evidence="13 15" id="KW-0539">Nucleus</keyword>
<evidence type="ECO:0000256" key="11">
    <source>
        <dbReference type="ARBA" id="ARBA00023204"/>
    </source>
</evidence>
<comment type="function">
    <text evidence="15">DNA-dependent ATPase and 5'-3' DNA helicase required for the maintenance of both mitochondrial and nuclear genome stability.</text>
</comment>
<evidence type="ECO:0000256" key="5">
    <source>
        <dbReference type="ARBA" id="ARBA00022801"/>
    </source>
</evidence>
<keyword evidence="9 15" id="KW-0496">Mitochondrion</keyword>
<dbReference type="InterPro" id="IPR010285">
    <property type="entry name" value="DNA_helicase_pif1-like_DEAD"/>
</dbReference>
<feature type="region of interest" description="Disordered" evidence="16">
    <location>
        <begin position="828"/>
        <end position="864"/>
    </location>
</feature>
<dbReference type="EC" id="5.6.2.3" evidence="15"/>
<dbReference type="FunFam" id="3.40.50.300:FF:001226">
    <property type="entry name" value="ATP-dependent DNA helicase PIF1"/>
    <property type="match status" value="1"/>
</dbReference>
<dbReference type="InterPro" id="IPR048293">
    <property type="entry name" value="PIF1_RRM3_pfh1"/>
</dbReference>
<feature type="compositionally biased region" description="Low complexity" evidence="16">
    <location>
        <begin position="219"/>
        <end position="229"/>
    </location>
</feature>
<dbReference type="Proteomes" id="UP000294847">
    <property type="component" value="Chromosome 3"/>
</dbReference>
<feature type="compositionally biased region" description="Polar residues" evidence="16">
    <location>
        <begin position="103"/>
        <end position="121"/>
    </location>
</feature>
<keyword evidence="10 15" id="KW-0233">DNA recombination</keyword>
<feature type="region of interest" description="Disordered" evidence="16">
    <location>
        <begin position="187"/>
        <end position="280"/>
    </location>
</feature>
<evidence type="ECO:0000256" key="8">
    <source>
        <dbReference type="ARBA" id="ARBA00023125"/>
    </source>
</evidence>
<evidence type="ECO:0000313" key="18">
    <source>
        <dbReference type="Proteomes" id="UP000294847"/>
    </source>
</evidence>
<dbReference type="InterPro" id="IPR027417">
    <property type="entry name" value="P-loop_NTPase"/>
</dbReference>
<evidence type="ECO:0000256" key="16">
    <source>
        <dbReference type="SAM" id="MobiDB-lite"/>
    </source>
</evidence>
<keyword evidence="4 15" id="KW-0227">DNA damage</keyword>
<evidence type="ECO:0000256" key="3">
    <source>
        <dbReference type="ARBA" id="ARBA00022741"/>
    </source>
</evidence>
<dbReference type="PANTHER" id="PTHR47642:SF5">
    <property type="entry name" value="ATP-DEPENDENT DNA HELICASE"/>
    <property type="match status" value="1"/>
</dbReference>
<evidence type="ECO:0000256" key="14">
    <source>
        <dbReference type="ARBA" id="ARBA00048954"/>
    </source>
</evidence>
<feature type="compositionally biased region" description="Basic and acidic residues" evidence="16">
    <location>
        <begin position="237"/>
        <end position="249"/>
    </location>
</feature>
<protein>
    <recommendedName>
        <fullName evidence="15">ATP-dependent DNA helicase PIF1</fullName>
        <ecNumber evidence="15">5.6.2.3</ecNumber>
    </recommendedName>
    <alternativeName>
        <fullName evidence="15">DNA 5'-3' helicase PIF1</fullName>
    </alternativeName>
    <alternativeName>
        <fullName evidence="15">DNA repair and recombination helicase PIF1</fullName>
    </alternativeName>
</protein>
<dbReference type="InterPro" id="IPR003593">
    <property type="entry name" value="AAA+_ATPase"/>
</dbReference>
<dbReference type="GO" id="GO:0005730">
    <property type="term" value="C:nucleolus"/>
    <property type="evidence" value="ECO:0007669"/>
    <property type="project" value="UniProtKB-SubCell"/>
</dbReference>
<gene>
    <name evidence="15" type="primary">PIF1</name>
    <name evidence="17" type="ORF">PoMZ_04541</name>
</gene>
<dbReference type="Pfam" id="PF21530">
    <property type="entry name" value="Pif1_2B_dom"/>
    <property type="match status" value="1"/>
</dbReference>
<evidence type="ECO:0000256" key="13">
    <source>
        <dbReference type="ARBA" id="ARBA00023242"/>
    </source>
</evidence>
<comment type="similarity">
    <text evidence="15">Belongs to the helicase family. PIF1 subfamily.</text>
</comment>
<evidence type="ECO:0000256" key="6">
    <source>
        <dbReference type="ARBA" id="ARBA00022806"/>
    </source>
</evidence>
<evidence type="ECO:0000256" key="7">
    <source>
        <dbReference type="ARBA" id="ARBA00022840"/>
    </source>
</evidence>
<comment type="cofactor">
    <cofactor evidence="1 15">
        <name>Mg(2+)</name>
        <dbReference type="ChEBI" id="CHEBI:18420"/>
    </cofactor>
</comment>
<comment type="subcellular location">
    <subcellularLocation>
        <location evidence="2">Nucleus</location>
        <location evidence="2">Nucleolus</location>
    </subcellularLocation>
    <subcellularLocation>
        <location evidence="15">Nucleus</location>
    </subcellularLocation>
    <subcellularLocation>
        <location evidence="15">Mitochondrion</location>
    </subcellularLocation>
</comment>